<sequence length="422" mass="47118">MRISFIVNVPEDYERMDSSAYMDHRIALGVAEGKELIDHIPLECNVDLLRGVSFTKGCYVGQELTARTQFKGNIRKRLVPVALIPADQLDLVKTLSELAFKPFDTPSHGGLRAYLADSKAWKNVPAPKTGEKIVATGETKSLGKIVNVGKDVSSAVAIMRLSHFLPSASDHGETVPTMKFSLEDGYDRHITIFSPEGRLYQIEYAFRAAKESTLTSVAVRGKDSVVFVTQKKVQDKLIEPDSVTNVFQITPEIGCLMTGLYADSKAQVQRLRYEAHEFENKFGYKIPCHVLAKRIADVAQVYTQHASMRAFGVITMLISVDEEKGPQLFKIDPAGHFWGYKATAAGVKEQEAQNYLEKKIKANPSMDYETTLYTAITCLQSILSADFRPNEIEVGVVVQNQRFRKLTEDEIEGHLTCISERD</sequence>
<name>A0ACC0W6F1_9STRA</name>
<comment type="caution">
    <text evidence="1">The sequence shown here is derived from an EMBL/GenBank/DDBJ whole genome shotgun (WGS) entry which is preliminary data.</text>
</comment>
<protein>
    <submittedName>
        <fullName evidence="1">Uncharacterized protein</fullName>
    </submittedName>
</protein>
<proteinExistence type="predicted"/>
<dbReference type="EMBL" id="CM047583">
    <property type="protein sequence ID" value="KAI9913606.1"/>
    <property type="molecule type" value="Genomic_DNA"/>
</dbReference>
<gene>
    <name evidence="1" type="ORF">PsorP6_005403</name>
</gene>
<dbReference type="Proteomes" id="UP001163321">
    <property type="component" value="Chromosome 4"/>
</dbReference>
<accession>A0ACC0W6F1</accession>
<evidence type="ECO:0000313" key="2">
    <source>
        <dbReference type="Proteomes" id="UP001163321"/>
    </source>
</evidence>
<reference evidence="1 2" key="1">
    <citation type="journal article" date="2022" name="bioRxiv">
        <title>The genome of the oomycete Peronosclerospora sorghi, a cosmopolitan pathogen of maize and sorghum, is inflated with dispersed pseudogenes.</title>
        <authorList>
            <person name="Fletcher K."/>
            <person name="Martin F."/>
            <person name="Isakeit T."/>
            <person name="Cavanaugh K."/>
            <person name="Magill C."/>
            <person name="Michelmore R."/>
        </authorList>
    </citation>
    <scope>NUCLEOTIDE SEQUENCE [LARGE SCALE GENOMIC DNA]</scope>
    <source>
        <strain evidence="1">P6</strain>
    </source>
</reference>
<evidence type="ECO:0000313" key="1">
    <source>
        <dbReference type="EMBL" id="KAI9913606.1"/>
    </source>
</evidence>
<organism evidence="1 2">
    <name type="scientific">Peronosclerospora sorghi</name>
    <dbReference type="NCBI Taxonomy" id="230839"/>
    <lineage>
        <taxon>Eukaryota</taxon>
        <taxon>Sar</taxon>
        <taxon>Stramenopiles</taxon>
        <taxon>Oomycota</taxon>
        <taxon>Peronosporomycetes</taxon>
        <taxon>Peronosporales</taxon>
        <taxon>Peronosporaceae</taxon>
        <taxon>Peronosclerospora</taxon>
    </lineage>
</organism>
<keyword evidence="2" id="KW-1185">Reference proteome</keyword>